<dbReference type="SUPFAM" id="SSF53335">
    <property type="entry name" value="S-adenosyl-L-methionine-dependent methyltransferases"/>
    <property type="match status" value="1"/>
</dbReference>
<keyword evidence="2" id="KW-0808">Transferase</keyword>
<evidence type="ECO:0000313" key="5">
    <source>
        <dbReference type="Proteomes" id="UP000265703"/>
    </source>
</evidence>
<dbReference type="GO" id="GO:0032259">
    <property type="term" value="P:methylation"/>
    <property type="evidence" value="ECO:0007669"/>
    <property type="project" value="UniProtKB-KW"/>
</dbReference>
<proteinExistence type="predicted"/>
<keyword evidence="1" id="KW-0489">Methyltransferase</keyword>
<dbReference type="EMBL" id="QKYT01000875">
    <property type="protein sequence ID" value="RIA80923.1"/>
    <property type="molecule type" value="Genomic_DNA"/>
</dbReference>
<dbReference type="Proteomes" id="UP000265703">
    <property type="component" value="Unassembled WGS sequence"/>
</dbReference>
<evidence type="ECO:0000256" key="2">
    <source>
        <dbReference type="ARBA" id="ARBA00022679"/>
    </source>
</evidence>
<dbReference type="Gene3D" id="3.40.50.150">
    <property type="entry name" value="Vaccinia Virus protein VP39"/>
    <property type="match status" value="1"/>
</dbReference>
<dbReference type="STRING" id="658196.A0A397S3D4"/>
<dbReference type="GO" id="GO:0003677">
    <property type="term" value="F:DNA binding"/>
    <property type="evidence" value="ECO:0007669"/>
    <property type="project" value="InterPro"/>
</dbReference>
<accession>A0A397S3D4</accession>
<dbReference type="OrthoDB" id="2433712at2759"/>
<evidence type="ECO:0000313" key="4">
    <source>
        <dbReference type="EMBL" id="RIA80923.1"/>
    </source>
</evidence>
<dbReference type="PRINTS" id="PR00508">
    <property type="entry name" value="S21N4MTFRASE"/>
</dbReference>
<sequence length="440" mass="51708">MDLMEDEIRVPYLSTERLKYSKGILKNEGRIKKNIHPSPKPEDMIERMIKASSKEGDLVLDLFSGTGTTSVVAKRLKREFIGCELNELYYKNAVLRIKVVEIFNILNNFIKRSGSEYMPIRTTDISKRPKNYPHEQVYADFCQSVKKKIGKGKQDAMRKNFFVDFNRMNLLERYDVEGKIIEKGERKKVSRVKISELGKELINSSTMFEKYLVYSKATDFLLEGVMEALVSIMREINENNSEKYLEIEEFQFFVSFVGKELNGVIYDSQTITEFLLEYRNLSDSQKDYLIKENGVQQLLNLLSTTAYFEFDSIKRRLLLGKSDYKKDKNIGEISKLIRSNLEKKNYFEKHNIIKTVEELKLTDNWKNMLYINAYEHRIITQTWHKISRVRLSAQPDNDDLVLSDINKNADSVMIFKNRINLHYDTGKKNLLLNYNEELRK</sequence>
<feature type="domain" description="DNA methylase N-4/N-6" evidence="3">
    <location>
        <begin position="6"/>
        <end position="93"/>
    </location>
</feature>
<dbReference type="Pfam" id="PF01555">
    <property type="entry name" value="N6_N4_Mtase"/>
    <property type="match status" value="1"/>
</dbReference>
<dbReference type="InterPro" id="IPR029063">
    <property type="entry name" value="SAM-dependent_MTases_sf"/>
</dbReference>
<reference evidence="4" key="1">
    <citation type="submission" date="2018-06" db="EMBL/GenBank/DDBJ databases">
        <title>Comparative genomics reveals the genomic features of Rhizophagus irregularis, R. cerebriforme, R. diaphanum and Gigaspora rosea, and their symbiotic lifestyle signature.</title>
        <authorList>
            <person name="Morin E."/>
            <person name="San Clemente H."/>
            <person name="Chen E.C.H."/>
            <person name="De La Providencia I."/>
            <person name="Hainaut M."/>
            <person name="Kuo A."/>
            <person name="Kohler A."/>
            <person name="Murat C."/>
            <person name="Tang N."/>
            <person name="Roy S."/>
            <person name="Loubradou J."/>
            <person name="Henrissat B."/>
            <person name="Grigoriev I.V."/>
            <person name="Corradi N."/>
            <person name="Roux C."/>
            <person name="Martin F.M."/>
        </authorList>
    </citation>
    <scope>NUCLEOTIDE SEQUENCE [LARGE SCALE GENOMIC DNA]</scope>
    <source>
        <strain evidence="4">DAOM 227022</strain>
    </source>
</reference>
<evidence type="ECO:0000259" key="3">
    <source>
        <dbReference type="Pfam" id="PF01555"/>
    </source>
</evidence>
<gene>
    <name evidence="4" type="ORF">C1645_837836</name>
</gene>
<dbReference type="GO" id="GO:0008170">
    <property type="term" value="F:N-methyltransferase activity"/>
    <property type="evidence" value="ECO:0007669"/>
    <property type="project" value="InterPro"/>
</dbReference>
<name>A0A397S3D4_9GLOM</name>
<protein>
    <recommendedName>
        <fullName evidence="3">DNA methylase N-4/N-6 domain-containing protein</fullName>
    </recommendedName>
</protein>
<organism evidence="4 5">
    <name type="scientific">Glomus cerebriforme</name>
    <dbReference type="NCBI Taxonomy" id="658196"/>
    <lineage>
        <taxon>Eukaryota</taxon>
        <taxon>Fungi</taxon>
        <taxon>Fungi incertae sedis</taxon>
        <taxon>Mucoromycota</taxon>
        <taxon>Glomeromycotina</taxon>
        <taxon>Glomeromycetes</taxon>
        <taxon>Glomerales</taxon>
        <taxon>Glomeraceae</taxon>
        <taxon>Glomus</taxon>
    </lineage>
</organism>
<evidence type="ECO:0000256" key="1">
    <source>
        <dbReference type="ARBA" id="ARBA00022603"/>
    </source>
</evidence>
<keyword evidence="5" id="KW-1185">Reference proteome</keyword>
<dbReference type="InterPro" id="IPR001091">
    <property type="entry name" value="RM_Methyltransferase"/>
</dbReference>
<dbReference type="AlphaFoldDB" id="A0A397S3D4"/>
<dbReference type="InterPro" id="IPR002941">
    <property type="entry name" value="DNA_methylase_N4/N6"/>
</dbReference>
<comment type="caution">
    <text evidence="4">The sequence shown here is derived from an EMBL/GenBank/DDBJ whole genome shotgun (WGS) entry which is preliminary data.</text>
</comment>